<dbReference type="OrthoDB" id="3482502at2"/>
<sequence>MAQPAPSGWRRSSRSGSESNCVEIKSGFGLLRDSKHPEVELPIHPAALRAFLRSVGQAGS</sequence>
<dbReference type="Pfam" id="PF04149">
    <property type="entry name" value="DUF397"/>
    <property type="match status" value="1"/>
</dbReference>
<evidence type="ECO:0000313" key="3">
    <source>
        <dbReference type="EMBL" id="RKT49378.1"/>
    </source>
</evidence>
<evidence type="ECO:0000313" key="4">
    <source>
        <dbReference type="Proteomes" id="UP000282084"/>
    </source>
</evidence>
<protein>
    <submittedName>
        <fullName evidence="3">Uncharacterized protein DUF397</fullName>
    </submittedName>
</protein>
<proteinExistence type="predicted"/>
<organism evidence="3 4">
    <name type="scientific">Saccharothrix australiensis</name>
    <dbReference type="NCBI Taxonomy" id="2072"/>
    <lineage>
        <taxon>Bacteria</taxon>
        <taxon>Bacillati</taxon>
        <taxon>Actinomycetota</taxon>
        <taxon>Actinomycetes</taxon>
        <taxon>Pseudonocardiales</taxon>
        <taxon>Pseudonocardiaceae</taxon>
        <taxon>Saccharothrix</taxon>
    </lineage>
</organism>
<dbReference type="EMBL" id="RBXO01000002">
    <property type="protein sequence ID" value="RKT49378.1"/>
    <property type="molecule type" value="Genomic_DNA"/>
</dbReference>
<dbReference type="EMBL" id="RBXO01000003">
    <property type="protein sequence ID" value="RKT49280.1"/>
    <property type="molecule type" value="Genomic_DNA"/>
</dbReference>
<comment type="caution">
    <text evidence="3">The sequence shown here is derived from an EMBL/GenBank/DDBJ whole genome shotgun (WGS) entry which is preliminary data.</text>
</comment>
<dbReference type="RefSeq" id="WP_121012990.1">
    <property type="nucleotide sequence ID" value="NZ_RBXO01000002.1"/>
</dbReference>
<keyword evidence="4" id="KW-1185">Reference proteome</keyword>
<name>A0A495VNK6_9PSEU</name>
<dbReference type="InterPro" id="IPR007278">
    <property type="entry name" value="DUF397"/>
</dbReference>
<feature type="domain" description="DUF397" evidence="1">
    <location>
        <begin position="8"/>
        <end position="55"/>
    </location>
</feature>
<accession>A0A495VNK6</accession>
<gene>
    <name evidence="3" type="ORF">C8E97_6757</name>
    <name evidence="2" type="ORF">C8E97_6776</name>
</gene>
<evidence type="ECO:0000313" key="2">
    <source>
        <dbReference type="EMBL" id="RKT49280.1"/>
    </source>
</evidence>
<evidence type="ECO:0000259" key="1">
    <source>
        <dbReference type="Pfam" id="PF04149"/>
    </source>
</evidence>
<dbReference type="AlphaFoldDB" id="A0A495VNK6"/>
<reference evidence="3 4" key="1">
    <citation type="submission" date="2018-10" db="EMBL/GenBank/DDBJ databases">
        <title>Sequencing the genomes of 1000 actinobacteria strains.</title>
        <authorList>
            <person name="Klenk H.-P."/>
        </authorList>
    </citation>
    <scope>NUCLEOTIDE SEQUENCE [LARGE SCALE GENOMIC DNA]</scope>
    <source>
        <strain evidence="3 4">DSM 43800</strain>
    </source>
</reference>
<dbReference type="Proteomes" id="UP000282084">
    <property type="component" value="Unassembled WGS sequence"/>
</dbReference>